<accession>A0A504JG55</accession>
<evidence type="ECO:0000256" key="6">
    <source>
        <dbReference type="ARBA" id="ARBA00023136"/>
    </source>
</evidence>
<dbReference type="Gene3D" id="2.40.170.20">
    <property type="entry name" value="TonB-dependent receptor, beta-barrel domain"/>
    <property type="match status" value="1"/>
</dbReference>
<feature type="chain" id="PRO_5021496322" evidence="10">
    <location>
        <begin position="21"/>
        <end position="835"/>
    </location>
</feature>
<protein>
    <submittedName>
        <fullName evidence="13">TonB-dependent receptor</fullName>
    </submittedName>
</protein>
<dbReference type="Pfam" id="PF13715">
    <property type="entry name" value="CarbopepD_reg_2"/>
    <property type="match status" value="1"/>
</dbReference>
<dbReference type="InterPro" id="IPR037066">
    <property type="entry name" value="Plug_dom_sf"/>
</dbReference>
<dbReference type="Pfam" id="PF07715">
    <property type="entry name" value="Plug"/>
    <property type="match status" value="1"/>
</dbReference>
<dbReference type="SUPFAM" id="SSF49464">
    <property type="entry name" value="Carboxypeptidase regulatory domain-like"/>
    <property type="match status" value="1"/>
</dbReference>
<keyword evidence="6 8" id="KW-0472">Membrane</keyword>
<evidence type="ECO:0000259" key="11">
    <source>
        <dbReference type="Pfam" id="PF00593"/>
    </source>
</evidence>
<comment type="subcellular location">
    <subcellularLocation>
        <location evidence="1 8">Cell outer membrane</location>
        <topology evidence="1 8">Multi-pass membrane protein</topology>
    </subcellularLocation>
</comment>
<dbReference type="EMBL" id="VFWZ01000004">
    <property type="protein sequence ID" value="TPN85371.1"/>
    <property type="molecule type" value="Genomic_DNA"/>
</dbReference>
<evidence type="ECO:0000256" key="9">
    <source>
        <dbReference type="RuleBase" id="RU003357"/>
    </source>
</evidence>
<evidence type="ECO:0000256" key="7">
    <source>
        <dbReference type="ARBA" id="ARBA00023237"/>
    </source>
</evidence>
<keyword evidence="7 8" id="KW-0998">Cell outer membrane</keyword>
<dbReference type="OrthoDB" id="9758472at2"/>
<dbReference type="GO" id="GO:0033214">
    <property type="term" value="P:siderophore-iron import into cell"/>
    <property type="evidence" value="ECO:0007669"/>
    <property type="project" value="TreeGrafter"/>
</dbReference>
<comment type="caution">
    <text evidence="13">The sequence shown here is derived from an EMBL/GenBank/DDBJ whole genome shotgun (WGS) entry which is preliminary data.</text>
</comment>
<evidence type="ECO:0000256" key="1">
    <source>
        <dbReference type="ARBA" id="ARBA00004571"/>
    </source>
</evidence>
<dbReference type="PROSITE" id="PS52016">
    <property type="entry name" value="TONB_DEPENDENT_REC_3"/>
    <property type="match status" value="1"/>
</dbReference>
<dbReference type="SUPFAM" id="SSF56935">
    <property type="entry name" value="Porins"/>
    <property type="match status" value="1"/>
</dbReference>
<evidence type="ECO:0000256" key="3">
    <source>
        <dbReference type="ARBA" id="ARBA00022452"/>
    </source>
</evidence>
<evidence type="ECO:0000259" key="12">
    <source>
        <dbReference type="Pfam" id="PF07715"/>
    </source>
</evidence>
<dbReference type="PANTHER" id="PTHR30442:SF0">
    <property type="entry name" value="FE(3+) DICITRATE TRANSPORT PROTEIN FECA"/>
    <property type="match status" value="1"/>
</dbReference>
<dbReference type="InterPro" id="IPR008969">
    <property type="entry name" value="CarboxyPept-like_regulatory"/>
</dbReference>
<dbReference type="Proteomes" id="UP000315540">
    <property type="component" value="Unassembled WGS sequence"/>
</dbReference>
<comment type="similarity">
    <text evidence="8 9">Belongs to the TonB-dependent receptor family.</text>
</comment>
<keyword evidence="13" id="KW-0675">Receptor</keyword>
<evidence type="ECO:0000313" key="13">
    <source>
        <dbReference type="EMBL" id="TPN85371.1"/>
    </source>
</evidence>
<evidence type="ECO:0000313" key="14">
    <source>
        <dbReference type="Proteomes" id="UP000315540"/>
    </source>
</evidence>
<gene>
    <name evidence="13" type="ORF">FHK87_15255</name>
</gene>
<keyword evidence="5 9" id="KW-0798">TonB box</keyword>
<keyword evidence="14" id="KW-1185">Reference proteome</keyword>
<keyword evidence="3 8" id="KW-1134">Transmembrane beta strand</keyword>
<feature type="domain" description="TonB-dependent receptor plug" evidence="12">
    <location>
        <begin position="140"/>
        <end position="236"/>
    </location>
</feature>
<evidence type="ECO:0000256" key="5">
    <source>
        <dbReference type="ARBA" id="ARBA00023077"/>
    </source>
</evidence>
<feature type="signal peptide" evidence="10">
    <location>
        <begin position="1"/>
        <end position="20"/>
    </location>
</feature>
<dbReference type="InterPro" id="IPR036942">
    <property type="entry name" value="Beta-barrel_TonB_sf"/>
</dbReference>
<dbReference type="GO" id="GO:0009279">
    <property type="term" value="C:cell outer membrane"/>
    <property type="evidence" value="ECO:0007669"/>
    <property type="project" value="UniProtKB-SubCell"/>
</dbReference>
<dbReference type="PANTHER" id="PTHR30442">
    <property type="entry name" value="IRON III DICITRATE TRANSPORT PROTEIN FECA"/>
    <property type="match status" value="1"/>
</dbReference>
<feature type="domain" description="TonB-dependent receptor-like beta-barrel" evidence="11">
    <location>
        <begin position="339"/>
        <end position="801"/>
    </location>
</feature>
<dbReference type="AlphaFoldDB" id="A0A504JG55"/>
<proteinExistence type="inferred from homology"/>
<name>A0A504JG55_9FLAO</name>
<keyword evidence="10" id="KW-0732">Signal</keyword>
<dbReference type="Gene3D" id="2.170.130.10">
    <property type="entry name" value="TonB-dependent receptor, plug domain"/>
    <property type="match status" value="1"/>
</dbReference>
<keyword evidence="2 8" id="KW-0813">Transport</keyword>
<organism evidence="13 14">
    <name type="scientific">Aquimarina algicola</name>
    <dbReference type="NCBI Taxonomy" id="2589995"/>
    <lineage>
        <taxon>Bacteria</taxon>
        <taxon>Pseudomonadati</taxon>
        <taxon>Bacteroidota</taxon>
        <taxon>Flavobacteriia</taxon>
        <taxon>Flavobacteriales</taxon>
        <taxon>Flavobacteriaceae</taxon>
        <taxon>Aquimarina</taxon>
    </lineage>
</organism>
<dbReference type="Pfam" id="PF00593">
    <property type="entry name" value="TonB_dep_Rec_b-barrel"/>
    <property type="match status" value="1"/>
</dbReference>
<dbReference type="InterPro" id="IPR000531">
    <property type="entry name" value="Beta-barrel_TonB"/>
</dbReference>
<evidence type="ECO:0000256" key="8">
    <source>
        <dbReference type="PROSITE-ProRule" id="PRU01360"/>
    </source>
</evidence>
<sequence>MKLKGYSLFIFFLVSISVYAVQSTGVNVVDADTKKPIQGVQVYTKSGSLVGQTDSTGSLSLSTLSTGSNHSLVFFEYSYKTYEIDINLNDNLNFIIEMEPLSNVLSEVVLNYKKKQVFGLRTLKPVEGTHIYAGKKSEVVLLDQDLTNKATNNARQIYAKVAGLNIYDSNDGGLQLNIGGRGLDPNRSANFNTRQNDYDISADVLGYPESYYTPPAEGLEQIQVIRGAASLQYGTQFGGLVNFVTKKPNPDKPLEILSRSTIGSFDLFTNFTSISGTSNKLSYYGYFNYKEGDSFRPNSVFDSKNAYVHIGYEFNEKTKIEAEVTHLDYLVQQAGGLSDVQFLQDSRQSNRTRNWFEVNWNLFNLKLNHKFSDNVNGTLSVFALDASRKAIGFRGIESIVTGDGNIDIIEEPDVFGPDETDESGNFDFERDLLIGKFKNFGAEARVITKYTIKNNPSVLLLGAKFYKADNTSQQGPGSRGTDADFSFRTEEFPFYPNQNNFKYPNLNLALFGENIFNITDHFSVTPGFRFEYIRTESEGEFLNRPSIQGSNPTLIFTPDDQVRERNLLLLGIGVSYKPTSYFESYFNFSQNYRSVTFSDIRTVSPSFAVDPDIEDETGYTIDLGVRGTFKKMVSYDVNVFSLLYDNRLGQAFRNDPPFRAQWVRGNIGKARIIGLESLIQWSLKETFFRGNDNLKLDVFSNLALTTSEYTSSIATSVSGNKVEFIPEVNLKTGISFGYKNFLTSLQYTYISEQFTDATNSEYNPENEDRVDGAIPSYDILDISASYTFSKNIKLEAGINNVLDNSYFTRRATGYPGPGIIPSAPINWYTTLQFKF</sequence>
<evidence type="ECO:0000256" key="4">
    <source>
        <dbReference type="ARBA" id="ARBA00022692"/>
    </source>
</evidence>
<keyword evidence="4 8" id="KW-0812">Transmembrane</keyword>
<dbReference type="InterPro" id="IPR012910">
    <property type="entry name" value="Plug_dom"/>
</dbReference>
<evidence type="ECO:0000256" key="2">
    <source>
        <dbReference type="ARBA" id="ARBA00022448"/>
    </source>
</evidence>
<reference evidence="13 14" key="1">
    <citation type="submission" date="2019-06" db="EMBL/GenBank/DDBJ databases">
        <authorList>
            <person name="Meng X."/>
        </authorList>
    </citation>
    <scope>NUCLEOTIDE SEQUENCE [LARGE SCALE GENOMIC DNA]</scope>
    <source>
        <strain evidence="13 14">M625</strain>
    </source>
</reference>
<dbReference type="InterPro" id="IPR039426">
    <property type="entry name" value="TonB-dep_rcpt-like"/>
</dbReference>
<evidence type="ECO:0000256" key="10">
    <source>
        <dbReference type="SAM" id="SignalP"/>
    </source>
</evidence>